<dbReference type="STRING" id="869213.GCA_000517085_00370"/>
<gene>
    <name evidence="2" type="ORF">JCM21142_104265</name>
</gene>
<feature type="chain" id="PRO_5004904437" description="3-keto-disaccharide hydrolase domain-containing protein" evidence="1">
    <location>
        <begin position="23"/>
        <end position="86"/>
    </location>
</feature>
<proteinExistence type="predicted"/>
<dbReference type="AlphaFoldDB" id="W7YLP6"/>
<evidence type="ECO:0000313" key="2">
    <source>
        <dbReference type="EMBL" id="GAF05526.1"/>
    </source>
</evidence>
<organism evidence="2 3">
    <name type="scientific">Saccharicrinis fermentans DSM 9555 = JCM 21142</name>
    <dbReference type="NCBI Taxonomy" id="869213"/>
    <lineage>
        <taxon>Bacteria</taxon>
        <taxon>Pseudomonadati</taxon>
        <taxon>Bacteroidota</taxon>
        <taxon>Bacteroidia</taxon>
        <taxon>Marinilabiliales</taxon>
        <taxon>Marinilabiliaceae</taxon>
        <taxon>Saccharicrinis</taxon>
    </lineage>
</organism>
<evidence type="ECO:0000313" key="3">
    <source>
        <dbReference type="Proteomes" id="UP000019402"/>
    </source>
</evidence>
<keyword evidence="3" id="KW-1185">Reference proteome</keyword>
<dbReference type="Gene3D" id="2.60.120.560">
    <property type="entry name" value="Exo-inulinase, domain 1"/>
    <property type="match status" value="1"/>
</dbReference>
<comment type="caution">
    <text evidence="2">The sequence shown here is derived from an EMBL/GenBank/DDBJ whole genome shotgun (WGS) entry which is preliminary data.</text>
</comment>
<feature type="signal peptide" evidence="1">
    <location>
        <begin position="1"/>
        <end position="22"/>
    </location>
</feature>
<reference evidence="2 3" key="1">
    <citation type="journal article" date="2014" name="Genome Announc.">
        <title>Draft Genome Sequence of Cytophaga fermentans JCM 21142T, a Facultative Anaerobe Isolated from Marine Mud.</title>
        <authorList>
            <person name="Starns D."/>
            <person name="Oshima K."/>
            <person name="Suda W."/>
            <person name="Iino T."/>
            <person name="Yuki M."/>
            <person name="Inoue J."/>
            <person name="Kitamura K."/>
            <person name="Iida T."/>
            <person name="Darby A."/>
            <person name="Hattori M."/>
            <person name="Ohkuma M."/>
        </authorList>
    </citation>
    <scope>NUCLEOTIDE SEQUENCE [LARGE SCALE GENOMIC DNA]</scope>
    <source>
        <strain evidence="2 3">JCM 21142</strain>
    </source>
</reference>
<name>W7YLP6_9BACT</name>
<dbReference type="EMBL" id="BAMD01000093">
    <property type="protein sequence ID" value="GAF05526.1"/>
    <property type="molecule type" value="Genomic_DNA"/>
</dbReference>
<dbReference type="eggNOG" id="ENOG502Z7HW">
    <property type="taxonomic scope" value="Bacteria"/>
</dbReference>
<dbReference type="Proteomes" id="UP000019402">
    <property type="component" value="Unassembled WGS sequence"/>
</dbReference>
<sequence length="86" mass="9843">MRIVQTLLALIILFACTNCQQAAKQKSDNEGWQVLFNGKNLDGWVVKLNHHELGDSYANTFRVVEGVIQVNYDGYEAFDERFGYLD</sequence>
<accession>W7YLP6</accession>
<dbReference type="PROSITE" id="PS51257">
    <property type="entry name" value="PROKAR_LIPOPROTEIN"/>
    <property type="match status" value="1"/>
</dbReference>
<evidence type="ECO:0008006" key="4">
    <source>
        <dbReference type="Google" id="ProtNLM"/>
    </source>
</evidence>
<keyword evidence="1" id="KW-0732">Signal</keyword>
<protein>
    <recommendedName>
        <fullName evidence="4">3-keto-disaccharide hydrolase domain-containing protein</fullName>
    </recommendedName>
</protein>
<dbReference type="RefSeq" id="WP_044214233.1">
    <property type="nucleotide sequence ID" value="NZ_BAMD01000093.1"/>
</dbReference>
<evidence type="ECO:0000256" key="1">
    <source>
        <dbReference type="SAM" id="SignalP"/>
    </source>
</evidence>